<evidence type="ECO:0000256" key="2">
    <source>
        <dbReference type="SAM" id="SignalP"/>
    </source>
</evidence>
<feature type="region of interest" description="Disordered" evidence="1">
    <location>
        <begin position="58"/>
        <end position="81"/>
    </location>
</feature>
<gene>
    <name evidence="3" type="ORF">VTL71DRAFT_12021</name>
</gene>
<feature type="chain" id="PRO_5047247757" evidence="2">
    <location>
        <begin position="19"/>
        <end position="176"/>
    </location>
</feature>
<sequence length="176" mass="18739">MKLSILTFVALLSITTCAKKYNPKPQDTKQWGRSLPTPAPEFPSPLDAGHEINNNDVLAREDNSPNIPADKRSPATPLPNNLNNLEARATGKGGIGQGGQGALRGGWSAMYYSAGPCVEKSTADVGVCRSQLKMHCLAGSEFPTLILPFCPRSKLGCLLLGTERLGYPFDGTIVGL</sequence>
<name>A0ABR4CRP6_9HELO</name>
<dbReference type="Proteomes" id="UP001595075">
    <property type="component" value="Unassembled WGS sequence"/>
</dbReference>
<dbReference type="EMBL" id="JAZHXI010000004">
    <property type="protein sequence ID" value="KAL2072678.1"/>
    <property type="molecule type" value="Genomic_DNA"/>
</dbReference>
<evidence type="ECO:0000256" key="1">
    <source>
        <dbReference type="SAM" id="MobiDB-lite"/>
    </source>
</evidence>
<feature type="compositionally biased region" description="Basic and acidic residues" evidence="1">
    <location>
        <begin position="58"/>
        <end position="73"/>
    </location>
</feature>
<accession>A0ABR4CRP6</accession>
<reference evidence="3 4" key="1">
    <citation type="journal article" date="2024" name="Commun. Biol.">
        <title>Comparative genomic analysis of thermophilic fungi reveals convergent evolutionary adaptations and gene losses.</title>
        <authorList>
            <person name="Steindorff A.S."/>
            <person name="Aguilar-Pontes M.V."/>
            <person name="Robinson A.J."/>
            <person name="Andreopoulos B."/>
            <person name="LaButti K."/>
            <person name="Kuo A."/>
            <person name="Mondo S."/>
            <person name="Riley R."/>
            <person name="Otillar R."/>
            <person name="Haridas S."/>
            <person name="Lipzen A."/>
            <person name="Grimwood J."/>
            <person name="Schmutz J."/>
            <person name="Clum A."/>
            <person name="Reid I.D."/>
            <person name="Moisan M.C."/>
            <person name="Butler G."/>
            <person name="Nguyen T.T.M."/>
            <person name="Dewar K."/>
            <person name="Conant G."/>
            <person name="Drula E."/>
            <person name="Henrissat B."/>
            <person name="Hansel C."/>
            <person name="Singer S."/>
            <person name="Hutchinson M.I."/>
            <person name="de Vries R.P."/>
            <person name="Natvig D.O."/>
            <person name="Powell A.J."/>
            <person name="Tsang A."/>
            <person name="Grigoriev I.V."/>
        </authorList>
    </citation>
    <scope>NUCLEOTIDE SEQUENCE [LARGE SCALE GENOMIC DNA]</scope>
    <source>
        <strain evidence="3 4">CBS 494.80</strain>
    </source>
</reference>
<evidence type="ECO:0000313" key="4">
    <source>
        <dbReference type="Proteomes" id="UP001595075"/>
    </source>
</evidence>
<feature type="signal peptide" evidence="2">
    <location>
        <begin position="1"/>
        <end position="18"/>
    </location>
</feature>
<evidence type="ECO:0000313" key="3">
    <source>
        <dbReference type="EMBL" id="KAL2072678.1"/>
    </source>
</evidence>
<proteinExistence type="predicted"/>
<keyword evidence="2" id="KW-0732">Signal</keyword>
<keyword evidence="4" id="KW-1185">Reference proteome</keyword>
<protein>
    <submittedName>
        <fullName evidence="3">Uncharacterized protein</fullName>
    </submittedName>
</protein>
<comment type="caution">
    <text evidence="3">The sequence shown here is derived from an EMBL/GenBank/DDBJ whole genome shotgun (WGS) entry which is preliminary data.</text>
</comment>
<organism evidence="3 4">
    <name type="scientific">Oculimacula yallundae</name>
    <dbReference type="NCBI Taxonomy" id="86028"/>
    <lineage>
        <taxon>Eukaryota</taxon>
        <taxon>Fungi</taxon>
        <taxon>Dikarya</taxon>
        <taxon>Ascomycota</taxon>
        <taxon>Pezizomycotina</taxon>
        <taxon>Leotiomycetes</taxon>
        <taxon>Helotiales</taxon>
        <taxon>Ploettnerulaceae</taxon>
        <taxon>Oculimacula</taxon>
    </lineage>
</organism>